<feature type="chain" id="PRO_5045282540" evidence="2">
    <location>
        <begin position="38"/>
        <end position="399"/>
    </location>
</feature>
<evidence type="ECO:0000313" key="4">
    <source>
        <dbReference type="Proteomes" id="UP000611521"/>
    </source>
</evidence>
<name>A0ABR8W4X7_9MICO</name>
<dbReference type="Gene3D" id="3.40.190.10">
    <property type="entry name" value="Periplasmic binding protein-like II"/>
    <property type="match status" value="2"/>
</dbReference>
<accession>A0ABR8W4X7</accession>
<dbReference type="Pfam" id="PF13531">
    <property type="entry name" value="SBP_bac_11"/>
    <property type="match status" value="1"/>
</dbReference>
<dbReference type="PROSITE" id="PS51257">
    <property type="entry name" value="PROKAR_LIPOPROTEIN"/>
    <property type="match status" value="1"/>
</dbReference>
<evidence type="ECO:0000256" key="1">
    <source>
        <dbReference type="ARBA" id="ARBA00022729"/>
    </source>
</evidence>
<organism evidence="3 4">
    <name type="scientific">Microbacterium commune</name>
    <dbReference type="NCBI Taxonomy" id="2762219"/>
    <lineage>
        <taxon>Bacteria</taxon>
        <taxon>Bacillati</taxon>
        <taxon>Actinomycetota</taxon>
        <taxon>Actinomycetes</taxon>
        <taxon>Micrococcales</taxon>
        <taxon>Microbacteriaceae</taxon>
        <taxon>Microbacterium</taxon>
    </lineage>
</organism>
<evidence type="ECO:0000256" key="2">
    <source>
        <dbReference type="SAM" id="SignalP"/>
    </source>
</evidence>
<sequence>MTFTTRSSARVVTALASVSLLSVGLLACAPSSGGAAAEEKTKKPAVELGISDDGYTLDKLVEAAKKEGPLVVSDSTGKITDMADAFTEKYGIKTTGVKQKAGEATEIAIREAAASNVQTDVFILSDAPAGKRELVDRDIAISWTPPDLADLIDKEYKDPLTVATDVQVWGYNTELYPDGCPIDNVWALTDEEWKGHVVMQDPTLMAPIVYWINEMATNHDDKMKKAYEDYFGENFSGDEETASAEWLKRLAQNDPLLVKSGGDSAESAGAPGQTEGFMGLMSTAKFRENEDSGYKLGLCTGVAPYSAFGYSKVGLIAKGTKSPNAAKLFMHYVMTAEGFAPQNEDGKFSTNSEVPPAEDEPSGILDVWDEVSMPDRAMLDSNFDELPRWSDFWIQANHS</sequence>
<dbReference type="SUPFAM" id="SSF53850">
    <property type="entry name" value="Periplasmic binding protein-like II"/>
    <property type="match status" value="1"/>
</dbReference>
<gene>
    <name evidence="3" type="ORF">H9633_07125</name>
</gene>
<dbReference type="EMBL" id="JACSPX010000001">
    <property type="protein sequence ID" value="MBD8012070.1"/>
    <property type="molecule type" value="Genomic_DNA"/>
</dbReference>
<feature type="signal peptide" evidence="2">
    <location>
        <begin position="1"/>
        <end position="37"/>
    </location>
</feature>
<dbReference type="RefSeq" id="WP_191712601.1">
    <property type="nucleotide sequence ID" value="NZ_JACSPX010000001.1"/>
</dbReference>
<dbReference type="PANTHER" id="PTHR30006">
    <property type="entry name" value="THIAMINE-BINDING PERIPLASMIC PROTEIN-RELATED"/>
    <property type="match status" value="1"/>
</dbReference>
<proteinExistence type="predicted"/>
<reference evidence="3 4" key="1">
    <citation type="submission" date="2020-08" db="EMBL/GenBank/DDBJ databases">
        <title>A Genomic Blueprint of the Chicken Gut Microbiome.</title>
        <authorList>
            <person name="Gilroy R."/>
            <person name="Ravi A."/>
            <person name="Getino M."/>
            <person name="Pursley I."/>
            <person name="Horton D.L."/>
            <person name="Alikhan N.-F."/>
            <person name="Baker D."/>
            <person name="Gharbi K."/>
            <person name="Hall N."/>
            <person name="Watson M."/>
            <person name="Adriaenssens E.M."/>
            <person name="Foster-Nyarko E."/>
            <person name="Jarju S."/>
            <person name="Secka A."/>
            <person name="Antonio M."/>
            <person name="Oren A."/>
            <person name="Chaudhuri R."/>
            <person name="La Ragione R.M."/>
            <person name="Hildebrand F."/>
            <person name="Pallen M.J."/>
        </authorList>
    </citation>
    <scope>NUCLEOTIDE SEQUENCE [LARGE SCALE GENOMIC DNA]</scope>
    <source>
        <strain evidence="3 4">Re1</strain>
    </source>
</reference>
<dbReference type="Proteomes" id="UP000611521">
    <property type="component" value="Unassembled WGS sequence"/>
</dbReference>
<keyword evidence="1 2" id="KW-0732">Signal</keyword>
<protein>
    <submittedName>
        <fullName evidence="3">ABC transporter substrate-binding protein</fullName>
    </submittedName>
</protein>
<keyword evidence="4" id="KW-1185">Reference proteome</keyword>
<comment type="caution">
    <text evidence="3">The sequence shown here is derived from an EMBL/GenBank/DDBJ whole genome shotgun (WGS) entry which is preliminary data.</text>
</comment>
<evidence type="ECO:0000313" key="3">
    <source>
        <dbReference type="EMBL" id="MBD8012070.1"/>
    </source>
</evidence>